<dbReference type="EMBL" id="MSZX01000010">
    <property type="protein sequence ID" value="OPA74713.1"/>
    <property type="molecule type" value="Genomic_DNA"/>
</dbReference>
<proteinExistence type="predicted"/>
<keyword evidence="4" id="KW-1185">Reference proteome</keyword>
<evidence type="ECO:0000256" key="1">
    <source>
        <dbReference type="SAM" id="Phobius"/>
    </source>
</evidence>
<accession>A0A1T2X560</accession>
<name>A0A1T2X560_9BACL</name>
<comment type="caution">
    <text evidence="3">The sequence shown here is derived from an EMBL/GenBank/DDBJ whole genome shotgun (WGS) entry which is preliminary data.</text>
</comment>
<dbReference type="InterPro" id="IPR025164">
    <property type="entry name" value="Toastrack_DUF4097"/>
</dbReference>
<feature type="transmembrane region" description="Helical" evidence="1">
    <location>
        <begin position="6"/>
        <end position="26"/>
    </location>
</feature>
<keyword evidence="1" id="KW-0472">Membrane</keyword>
<keyword evidence="1" id="KW-0812">Transmembrane</keyword>
<feature type="domain" description="DUF4097" evidence="2">
    <location>
        <begin position="48"/>
        <end position="298"/>
    </location>
</feature>
<sequence>MRKSGVIFIATCCIIVGIIGLIMYGVEDPKNKMVDYTKKWSIDAAGLKNLKITTDFNMDVEFIESTDQSNYIELTGKLPEDVIQHLDSLQPNAGSFDLSLQYSRSFQLFSFDFPKDQKVVVALAKDAKLQSIESDSGSSNISFEGVHAEKINFVASSGNIDVEHIQGAHIQIEGNSGNISGKGIEGDLQTKLTSGNIKLQDVKGDLQAHATSGNIKVNNHEGAASIRASSGNVELEQRTISPLDVSAESGNVRIFVPETFDGFYDVQTGSGDMSVPESKLTTKDVIKARTSSGNVKITKE</sequence>
<protein>
    <recommendedName>
        <fullName evidence="2">DUF4097 domain-containing protein</fullName>
    </recommendedName>
</protein>
<keyword evidence="1" id="KW-1133">Transmembrane helix</keyword>
<dbReference type="PANTHER" id="PTHR34094">
    <property type="match status" value="1"/>
</dbReference>
<dbReference type="STRING" id="1324314.BVG16_23450"/>
<reference evidence="3 4" key="1">
    <citation type="submission" date="2017-01" db="EMBL/GenBank/DDBJ databases">
        <title>Genome analysis of Paenibacillus selenitrireducens ES3-24.</title>
        <authorList>
            <person name="Xu D."/>
            <person name="Yao R."/>
            <person name="Zheng S."/>
        </authorList>
    </citation>
    <scope>NUCLEOTIDE SEQUENCE [LARGE SCALE GENOMIC DNA]</scope>
    <source>
        <strain evidence="3 4">ES3-24</strain>
    </source>
</reference>
<evidence type="ECO:0000259" key="2">
    <source>
        <dbReference type="Pfam" id="PF13349"/>
    </source>
</evidence>
<dbReference type="RefSeq" id="WP_078501629.1">
    <property type="nucleotide sequence ID" value="NZ_MSZX01000010.1"/>
</dbReference>
<dbReference type="OrthoDB" id="2359834at2"/>
<dbReference type="Pfam" id="PF13349">
    <property type="entry name" value="DUF4097"/>
    <property type="match status" value="1"/>
</dbReference>
<organism evidence="3 4">
    <name type="scientific">Paenibacillus selenitireducens</name>
    <dbReference type="NCBI Taxonomy" id="1324314"/>
    <lineage>
        <taxon>Bacteria</taxon>
        <taxon>Bacillati</taxon>
        <taxon>Bacillota</taxon>
        <taxon>Bacilli</taxon>
        <taxon>Bacillales</taxon>
        <taxon>Paenibacillaceae</taxon>
        <taxon>Paenibacillus</taxon>
    </lineage>
</organism>
<dbReference type="PANTHER" id="PTHR34094:SF1">
    <property type="entry name" value="PROTEIN FAM185A"/>
    <property type="match status" value="1"/>
</dbReference>
<evidence type="ECO:0000313" key="3">
    <source>
        <dbReference type="EMBL" id="OPA74713.1"/>
    </source>
</evidence>
<evidence type="ECO:0000313" key="4">
    <source>
        <dbReference type="Proteomes" id="UP000190188"/>
    </source>
</evidence>
<dbReference type="Proteomes" id="UP000190188">
    <property type="component" value="Unassembled WGS sequence"/>
</dbReference>
<dbReference type="AlphaFoldDB" id="A0A1T2X560"/>
<gene>
    <name evidence="3" type="ORF">BVG16_23450</name>
</gene>